<dbReference type="GO" id="GO:0003690">
    <property type="term" value="F:double-stranded DNA binding"/>
    <property type="evidence" value="ECO:0007669"/>
    <property type="project" value="TreeGrafter"/>
</dbReference>
<accession>A0AAW1PLQ4</accession>
<dbReference type="PANTHER" id="PTHR12604:SF4">
    <property type="entry name" value="X-RAY REPAIR CROSS-COMPLEMENTING PROTEIN 5"/>
    <property type="match status" value="1"/>
</dbReference>
<dbReference type="GO" id="GO:0043564">
    <property type="term" value="C:Ku70:Ku80 complex"/>
    <property type="evidence" value="ECO:0007669"/>
    <property type="project" value="TreeGrafter"/>
</dbReference>
<feature type="compositionally biased region" description="Basic and acidic residues" evidence="11">
    <location>
        <begin position="525"/>
        <end position="539"/>
    </location>
</feature>
<comment type="caution">
    <text evidence="13">The sequence shown here is derived from an EMBL/GenBank/DDBJ whole genome shotgun (WGS) entry which is preliminary data.</text>
</comment>
<dbReference type="GO" id="GO:0005524">
    <property type="term" value="F:ATP binding"/>
    <property type="evidence" value="ECO:0007669"/>
    <property type="project" value="UniProtKB-KW"/>
</dbReference>
<sequence length="569" mass="62050">MATRNKEVCVLLLDVGPFTHPALAFAIQAASTFVLSKILNKPQHELAIVLYGTEGTSNPLQEEMAADGEPDQFTCITVLQPLSLPDQSLLISLSDAQKGSGRSDFVDALTVAVDCIYRAAQERPILEGAGIKKRVILISNFLQRAAGDADDPFLQAIADKMRDKDMLLEIVSVDVPEQDAQAAEDKAFNRQLLDVIMAEVRCKTRSVSRALDLAGALATREYAHTAYYSGPFTIGDMMTIKVKVCKKTSKEKLPTLNKYSDRSALPEATHQETSLSIASAAAKSCQRIDCLHMCQETHRPKPCMDSMGISALSQSLSLTPIIRNTEYRTLEGEEAVRPEDKVKAYKYGRQVVPISPEQEDVLQYFPEKGFELIGFVQGDSVPPRHYFMKDTWVVAPEKGNEGAQLAMSALAHAMTSSQQRAVLSSGDDKPHAMGDDVINPMIHRFHSFIANLVVDPSAQVPDSDPLLEYTLKGEVTSTEALNALKALPSAFPMKAGVAAEKGRRRKDVTQEMKADPEDGGPAHAAEGDRPAEADVKSEDAKEEDLGEVVAAKEQLATLRGSAEDFDDMD</sequence>
<evidence type="ECO:0000256" key="11">
    <source>
        <dbReference type="SAM" id="MobiDB-lite"/>
    </source>
</evidence>
<proteinExistence type="predicted"/>
<gene>
    <name evidence="13" type="ORF">WJX73_003919</name>
</gene>
<keyword evidence="4" id="KW-0378">Hydrolase</keyword>
<keyword evidence="9" id="KW-0234">DNA repair</keyword>
<keyword evidence="7" id="KW-0238">DNA-binding</keyword>
<protein>
    <recommendedName>
        <fullName evidence="12">Ku domain-containing protein</fullName>
    </recommendedName>
</protein>
<reference evidence="13 14" key="1">
    <citation type="journal article" date="2024" name="Nat. Commun.">
        <title>Phylogenomics reveals the evolutionary origins of lichenization in chlorophyte algae.</title>
        <authorList>
            <person name="Puginier C."/>
            <person name="Libourel C."/>
            <person name="Otte J."/>
            <person name="Skaloud P."/>
            <person name="Haon M."/>
            <person name="Grisel S."/>
            <person name="Petersen M."/>
            <person name="Berrin J.G."/>
            <person name="Delaux P.M."/>
            <person name="Dal Grande F."/>
            <person name="Keller J."/>
        </authorList>
    </citation>
    <scope>NUCLEOTIDE SEQUENCE [LARGE SCALE GENOMIC DNA]</scope>
    <source>
        <strain evidence="13 14">SAG 2036</strain>
    </source>
</reference>
<feature type="region of interest" description="Disordered" evidence="11">
    <location>
        <begin position="496"/>
        <end position="549"/>
    </location>
</feature>
<keyword evidence="2" id="KW-0547">Nucleotide-binding</keyword>
<evidence type="ECO:0000256" key="2">
    <source>
        <dbReference type="ARBA" id="ARBA00022741"/>
    </source>
</evidence>
<evidence type="ECO:0000256" key="3">
    <source>
        <dbReference type="ARBA" id="ARBA00022763"/>
    </source>
</evidence>
<dbReference type="Pfam" id="PF03731">
    <property type="entry name" value="Ku_N"/>
    <property type="match status" value="1"/>
</dbReference>
<evidence type="ECO:0000256" key="9">
    <source>
        <dbReference type="ARBA" id="ARBA00023204"/>
    </source>
</evidence>
<keyword evidence="5" id="KW-0347">Helicase</keyword>
<dbReference type="InterPro" id="IPR036465">
    <property type="entry name" value="vWFA_dom_sf"/>
</dbReference>
<dbReference type="GO" id="GO:0000723">
    <property type="term" value="P:telomere maintenance"/>
    <property type="evidence" value="ECO:0007669"/>
    <property type="project" value="TreeGrafter"/>
</dbReference>
<dbReference type="Proteomes" id="UP001465755">
    <property type="component" value="Unassembled WGS sequence"/>
</dbReference>
<evidence type="ECO:0000313" key="13">
    <source>
        <dbReference type="EMBL" id="KAK9809762.1"/>
    </source>
</evidence>
<dbReference type="EMBL" id="JALJOQ010000016">
    <property type="protein sequence ID" value="KAK9809762.1"/>
    <property type="molecule type" value="Genomic_DNA"/>
</dbReference>
<evidence type="ECO:0000256" key="10">
    <source>
        <dbReference type="ARBA" id="ARBA00023242"/>
    </source>
</evidence>
<organism evidence="13 14">
    <name type="scientific">Symbiochloris irregularis</name>
    <dbReference type="NCBI Taxonomy" id="706552"/>
    <lineage>
        <taxon>Eukaryota</taxon>
        <taxon>Viridiplantae</taxon>
        <taxon>Chlorophyta</taxon>
        <taxon>core chlorophytes</taxon>
        <taxon>Trebouxiophyceae</taxon>
        <taxon>Trebouxiales</taxon>
        <taxon>Trebouxiaceae</taxon>
        <taxon>Symbiochloris</taxon>
    </lineage>
</organism>
<dbReference type="GO" id="GO:0006310">
    <property type="term" value="P:DNA recombination"/>
    <property type="evidence" value="ECO:0007669"/>
    <property type="project" value="UniProtKB-KW"/>
</dbReference>
<dbReference type="Gene3D" id="2.40.290.10">
    <property type="match status" value="1"/>
</dbReference>
<feature type="compositionally biased region" description="Basic and acidic residues" evidence="11">
    <location>
        <begin position="507"/>
        <end position="516"/>
    </location>
</feature>
<dbReference type="Gene3D" id="3.40.50.410">
    <property type="entry name" value="von Willebrand factor, type A domain"/>
    <property type="match status" value="1"/>
</dbReference>
<dbReference type="InterPro" id="IPR016194">
    <property type="entry name" value="SPOC-like_C_dom_sf"/>
</dbReference>
<evidence type="ECO:0000256" key="8">
    <source>
        <dbReference type="ARBA" id="ARBA00023172"/>
    </source>
</evidence>
<dbReference type="GO" id="GO:0006303">
    <property type="term" value="P:double-strand break repair via nonhomologous end joining"/>
    <property type="evidence" value="ECO:0007669"/>
    <property type="project" value="InterPro"/>
</dbReference>
<dbReference type="InterPro" id="IPR006164">
    <property type="entry name" value="DNA_bd_Ku70/Ku80"/>
</dbReference>
<dbReference type="GO" id="GO:0016787">
    <property type="term" value="F:hydrolase activity"/>
    <property type="evidence" value="ECO:0007669"/>
    <property type="project" value="UniProtKB-KW"/>
</dbReference>
<dbReference type="Pfam" id="PF02735">
    <property type="entry name" value="Ku"/>
    <property type="match status" value="1"/>
</dbReference>
<evidence type="ECO:0000256" key="5">
    <source>
        <dbReference type="ARBA" id="ARBA00022806"/>
    </source>
</evidence>
<dbReference type="SMART" id="SM00559">
    <property type="entry name" value="Ku78"/>
    <property type="match status" value="1"/>
</dbReference>
<keyword evidence="14" id="KW-1185">Reference proteome</keyword>
<feature type="domain" description="Ku" evidence="12">
    <location>
        <begin position="333"/>
        <end position="471"/>
    </location>
</feature>
<dbReference type="PANTHER" id="PTHR12604">
    <property type="entry name" value="KU AUTOANTIGEN DNA HELICASE"/>
    <property type="match status" value="1"/>
</dbReference>
<dbReference type="SUPFAM" id="SSF53300">
    <property type="entry name" value="vWA-like"/>
    <property type="match status" value="1"/>
</dbReference>
<keyword evidence="8" id="KW-0233">DNA recombination</keyword>
<name>A0AAW1PLQ4_9CHLO</name>
<evidence type="ECO:0000256" key="7">
    <source>
        <dbReference type="ARBA" id="ARBA00023125"/>
    </source>
</evidence>
<dbReference type="AlphaFoldDB" id="A0AAW1PLQ4"/>
<evidence type="ECO:0000313" key="14">
    <source>
        <dbReference type="Proteomes" id="UP001465755"/>
    </source>
</evidence>
<keyword evidence="10" id="KW-0539">Nucleus</keyword>
<evidence type="ECO:0000259" key="12">
    <source>
        <dbReference type="SMART" id="SM00559"/>
    </source>
</evidence>
<keyword evidence="3" id="KW-0227">DNA damage</keyword>
<evidence type="ECO:0000256" key="6">
    <source>
        <dbReference type="ARBA" id="ARBA00022840"/>
    </source>
</evidence>
<evidence type="ECO:0000256" key="4">
    <source>
        <dbReference type="ARBA" id="ARBA00022801"/>
    </source>
</evidence>
<dbReference type="GO" id="GO:0042162">
    <property type="term" value="F:telomeric DNA binding"/>
    <property type="evidence" value="ECO:0007669"/>
    <property type="project" value="TreeGrafter"/>
</dbReference>
<dbReference type="GO" id="GO:0004386">
    <property type="term" value="F:helicase activity"/>
    <property type="evidence" value="ECO:0007669"/>
    <property type="project" value="UniProtKB-KW"/>
</dbReference>
<dbReference type="InterPro" id="IPR005161">
    <property type="entry name" value="Ku_N"/>
</dbReference>
<dbReference type="SUPFAM" id="SSF100939">
    <property type="entry name" value="SPOC domain-like"/>
    <property type="match status" value="1"/>
</dbReference>
<keyword evidence="6" id="KW-0067">ATP-binding</keyword>
<evidence type="ECO:0000256" key="1">
    <source>
        <dbReference type="ARBA" id="ARBA00004123"/>
    </source>
</evidence>
<comment type="subcellular location">
    <subcellularLocation>
        <location evidence="1">Nucleus</location>
    </subcellularLocation>
</comment>